<proteinExistence type="predicted"/>
<evidence type="ECO:0000313" key="1">
    <source>
        <dbReference type="EMBL" id="CAK0886972.1"/>
    </source>
</evidence>
<protein>
    <submittedName>
        <fullName evidence="1">Uncharacterized protein</fullName>
    </submittedName>
</protein>
<dbReference type="EMBL" id="CAUYUJ010018876">
    <property type="protein sequence ID" value="CAK0886972.1"/>
    <property type="molecule type" value="Genomic_DNA"/>
</dbReference>
<keyword evidence="2" id="KW-1185">Reference proteome</keyword>
<comment type="caution">
    <text evidence="1">The sequence shown here is derived from an EMBL/GenBank/DDBJ whole genome shotgun (WGS) entry which is preliminary data.</text>
</comment>
<feature type="non-terminal residue" evidence="1">
    <location>
        <position position="73"/>
    </location>
</feature>
<organism evidence="1 2">
    <name type="scientific">Prorocentrum cordatum</name>
    <dbReference type="NCBI Taxonomy" id="2364126"/>
    <lineage>
        <taxon>Eukaryota</taxon>
        <taxon>Sar</taxon>
        <taxon>Alveolata</taxon>
        <taxon>Dinophyceae</taxon>
        <taxon>Prorocentrales</taxon>
        <taxon>Prorocentraceae</taxon>
        <taxon>Prorocentrum</taxon>
    </lineage>
</organism>
<gene>
    <name evidence="1" type="ORF">PCOR1329_LOCUS68176</name>
</gene>
<sequence length="73" mass="8475">RWVPSQDEDADGPLEEWWRALPASYVVRRSWADVCQFHRCVRRLAHDPELGCTRVKAKLPDLPAEGDLDQFVN</sequence>
<accession>A0ABN9WPF3</accession>
<name>A0ABN9WPF3_9DINO</name>
<evidence type="ECO:0000313" key="2">
    <source>
        <dbReference type="Proteomes" id="UP001189429"/>
    </source>
</evidence>
<feature type="non-terminal residue" evidence="1">
    <location>
        <position position="1"/>
    </location>
</feature>
<reference evidence="1" key="1">
    <citation type="submission" date="2023-10" db="EMBL/GenBank/DDBJ databases">
        <authorList>
            <person name="Chen Y."/>
            <person name="Shah S."/>
            <person name="Dougan E. K."/>
            <person name="Thang M."/>
            <person name="Chan C."/>
        </authorList>
    </citation>
    <scope>NUCLEOTIDE SEQUENCE [LARGE SCALE GENOMIC DNA]</scope>
</reference>
<dbReference type="Proteomes" id="UP001189429">
    <property type="component" value="Unassembled WGS sequence"/>
</dbReference>